<dbReference type="SUPFAM" id="SSF56399">
    <property type="entry name" value="ADP-ribosylation"/>
    <property type="match status" value="1"/>
</dbReference>
<protein>
    <submittedName>
        <fullName evidence="1">Uncharacterized protein</fullName>
    </submittedName>
</protein>
<reference evidence="1 2" key="1">
    <citation type="submission" date="2018-01" db="EMBL/GenBank/DDBJ databases">
        <title>Genome sequence of a Cantenovulum-like bacteria.</title>
        <authorList>
            <person name="Tan W.R."/>
            <person name="Lau N.-S."/>
            <person name="Go F."/>
            <person name="Amirul A.-A.A."/>
        </authorList>
    </citation>
    <scope>NUCLEOTIDE SEQUENCE [LARGE SCALE GENOMIC DNA]</scope>
    <source>
        <strain evidence="1 2">CCB-QB4</strain>
        <plasmid evidence="2">Plasmid unnamed1</plasmid>
    </source>
</reference>
<proteinExistence type="predicted"/>
<geneLocation type="plasmid" evidence="1">
    <name>unnamed1</name>
</geneLocation>
<dbReference type="Proteomes" id="UP000244441">
    <property type="component" value="Plasmid unnamed1"/>
</dbReference>
<dbReference type="KEGG" id="cate:C2869_21835"/>
<keyword evidence="1" id="KW-0614">Plasmid</keyword>
<organism evidence="1 2">
    <name type="scientific">Saccharobesus litoralis</name>
    <dbReference type="NCBI Taxonomy" id="2172099"/>
    <lineage>
        <taxon>Bacteria</taxon>
        <taxon>Pseudomonadati</taxon>
        <taxon>Pseudomonadota</taxon>
        <taxon>Gammaproteobacteria</taxon>
        <taxon>Alteromonadales</taxon>
        <taxon>Alteromonadaceae</taxon>
        <taxon>Saccharobesus</taxon>
    </lineage>
</organism>
<gene>
    <name evidence="1" type="ORF">C2869_21835</name>
</gene>
<accession>A0A2S0VY47</accession>
<name>A0A2S0VY47_9ALTE</name>
<keyword evidence="2" id="KW-1185">Reference proteome</keyword>
<sequence length="215" mass="24243">MYVSPNLVVGFHGCDRKIFNSVVKEGGHLESSENTYDCLGHGKYFWEGSYERALTWAKSSDKIQDPAVIGAFIKLGNCIDLLDTEDLSKVKDTYEILCLEFDALGQKLPKNKVRVGDISFVRELDCKVILRLQQLNNEAIASDLELPDIKGQNLRKVQNHPEFIDSVRGMFPEGGELYSGAGFRDSNHIQLCVVNPNCIVGYFDPIRPNPWFKKV</sequence>
<evidence type="ECO:0000313" key="1">
    <source>
        <dbReference type="EMBL" id="AWB69147.1"/>
    </source>
</evidence>
<evidence type="ECO:0000313" key="2">
    <source>
        <dbReference type="Proteomes" id="UP000244441"/>
    </source>
</evidence>
<dbReference type="EMBL" id="CP026605">
    <property type="protein sequence ID" value="AWB69147.1"/>
    <property type="molecule type" value="Genomic_DNA"/>
</dbReference>
<dbReference type="RefSeq" id="WP_108605185.1">
    <property type="nucleotide sequence ID" value="NZ_CP026605.1"/>
</dbReference>
<dbReference type="AlphaFoldDB" id="A0A2S0VY47"/>
<dbReference type="OrthoDB" id="9800843at2"/>